<evidence type="ECO:0000256" key="3">
    <source>
        <dbReference type="ARBA" id="ARBA00023163"/>
    </source>
</evidence>
<gene>
    <name evidence="5" type="ORF">HMPREF9193_00303</name>
</gene>
<dbReference type="PANTHER" id="PTHR30146">
    <property type="entry name" value="LACI-RELATED TRANSCRIPTIONAL REPRESSOR"/>
    <property type="match status" value="1"/>
</dbReference>
<dbReference type="Gene3D" id="3.40.50.2300">
    <property type="match status" value="2"/>
</dbReference>
<dbReference type="SUPFAM" id="SSF53822">
    <property type="entry name" value="Periplasmic binding protein-like I"/>
    <property type="match status" value="1"/>
</dbReference>
<dbReference type="InterPro" id="IPR028082">
    <property type="entry name" value="Peripla_BP_I"/>
</dbReference>
<dbReference type="InterPro" id="IPR025997">
    <property type="entry name" value="SBP_2_dom"/>
</dbReference>
<dbReference type="Pfam" id="PF00356">
    <property type="entry name" value="LacI"/>
    <property type="match status" value="1"/>
</dbReference>
<accession>A0ABN0P1C9</accession>
<dbReference type="Pfam" id="PF13407">
    <property type="entry name" value="Peripla_BP_4"/>
    <property type="match status" value="1"/>
</dbReference>
<dbReference type="EMBL" id="AWVH01000005">
    <property type="protein sequence ID" value="ERJ94331.1"/>
    <property type="molecule type" value="Genomic_DNA"/>
</dbReference>
<comment type="caution">
    <text evidence="5">The sequence shown here is derived from an EMBL/GenBank/DDBJ whole genome shotgun (WGS) entry which is preliminary data.</text>
</comment>
<evidence type="ECO:0000313" key="6">
    <source>
        <dbReference type="Proteomes" id="UP000016649"/>
    </source>
</evidence>
<keyword evidence="3" id="KW-0804">Transcription</keyword>
<evidence type="ECO:0000256" key="2">
    <source>
        <dbReference type="ARBA" id="ARBA00023125"/>
    </source>
</evidence>
<evidence type="ECO:0000259" key="4">
    <source>
        <dbReference type="PROSITE" id="PS50932"/>
    </source>
</evidence>
<dbReference type="CDD" id="cd06267">
    <property type="entry name" value="PBP1_LacI_sugar_binding-like"/>
    <property type="match status" value="1"/>
</dbReference>
<dbReference type="SMART" id="SM00354">
    <property type="entry name" value="HTH_LACI"/>
    <property type="match status" value="1"/>
</dbReference>
<reference evidence="5 6" key="1">
    <citation type="submission" date="2013-08" db="EMBL/GenBank/DDBJ databases">
        <authorList>
            <person name="Weinstock G."/>
            <person name="Sodergren E."/>
            <person name="Wylie T."/>
            <person name="Fulton L."/>
            <person name="Fulton R."/>
            <person name="Fronick C."/>
            <person name="O'Laughlin M."/>
            <person name="Godfrey J."/>
            <person name="Miner T."/>
            <person name="Herter B."/>
            <person name="Appelbaum E."/>
            <person name="Cordes M."/>
            <person name="Lek S."/>
            <person name="Wollam A."/>
            <person name="Pepin K.H."/>
            <person name="Palsikar V.B."/>
            <person name="Mitreva M."/>
            <person name="Wilson R.K."/>
        </authorList>
    </citation>
    <scope>NUCLEOTIDE SEQUENCE [LARGE SCALE GENOMIC DNA]</scope>
    <source>
        <strain evidence="5 6">ATCC 700332</strain>
    </source>
</reference>
<dbReference type="InterPro" id="IPR000843">
    <property type="entry name" value="HTH_LacI"/>
</dbReference>
<protein>
    <submittedName>
        <fullName evidence="5">Transcriptional regulator, LacI family</fullName>
    </submittedName>
</protein>
<dbReference type="PROSITE" id="PS00356">
    <property type="entry name" value="HTH_LACI_1"/>
    <property type="match status" value="1"/>
</dbReference>
<dbReference type="PRINTS" id="PR00036">
    <property type="entry name" value="HTHLACI"/>
</dbReference>
<dbReference type="PROSITE" id="PS50932">
    <property type="entry name" value="HTH_LACI_2"/>
    <property type="match status" value="1"/>
</dbReference>
<evidence type="ECO:0000313" key="5">
    <source>
        <dbReference type="EMBL" id="ERJ94331.1"/>
    </source>
</evidence>
<keyword evidence="6" id="KW-1185">Reference proteome</keyword>
<dbReference type="Proteomes" id="UP000016649">
    <property type="component" value="Unassembled WGS sequence"/>
</dbReference>
<dbReference type="CDD" id="cd01392">
    <property type="entry name" value="HTH_LacI"/>
    <property type="match status" value="1"/>
</dbReference>
<dbReference type="SUPFAM" id="SSF47413">
    <property type="entry name" value="lambda repressor-like DNA-binding domains"/>
    <property type="match status" value="1"/>
</dbReference>
<name>A0ABN0P1C9_TRELE</name>
<organism evidence="5 6">
    <name type="scientific">Treponema lecithinolyticum ATCC 700332</name>
    <dbReference type="NCBI Taxonomy" id="1321815"/>
    <lineage>
        <taxon>Bacteria</taxon>
        <taxon>Pseudomonadati</taxon>
        <taxon>Spirochaetota</taxon>
        <taxon>Spirochaetia</taxon>
        <taxon>Spirochaetales</taxon>
        <taxon>Treponemataceae</taxon>
        <taxon>Treponema</taxon>
    </lineage>
</organism>
<dbReference type="Gene3D" id="1.10.260.40">
    <property type="entry name" value="lambda repressor-like DNA-binding domains"/>
    <property type="match status" value="1"/>
</dbReference>
<dbReference type="InterPro" id="IPR010982">
    <property type="entry name" value="Lambda_DNA-bd_dom_sf"/>
</dbReference>
<feature type="domain" description="HTH lacI-type" evidence="4">
    <location>
        <begin position="14"/>
        <end position="68"/>
    </location>
</feature>
<sequence>MQVQCKTDNIVKDITMSDVAREAGVSITTVSHVVNKTRYVKSATREHVLNIIQKMEYQIEKAPSAKIEYIGIVVPNITEDYYISLIKSMETFASEEGFSLLICDSNYTTEKEIKNIELLLEKKISGLILSPVDAFAYPPLLLNASIPVVLVDRQFNKHTHTFVGINNYESGRLAAEYLMKQNCKRMGFIGYAQTVYTAYHRARGYKACMREFFPQLEPAVLELHYHAEDSNKKIMDFVRSMHLDALICATSDIGYQVVSTIEELGLRIPDDLKIVSYDDNRWMDYLKYPISVVSQPSVEIGVQAMEELIRLISKNDIGNTVKREIFLDVEIVNRLNP</sequence>
<evidence type="ECO:0000256" key="1">
    <source>
        <dbReference type="ARBA" id="ARBA00023015"/>
    </source>
</evidence>
<proteinExistence type="predicted"/>
<keyword evidence="2" id="KW-0238">DNA-binding</keyword>
<dbReference type="PANTHER" id="PTHR30146:SF109">
    <property type="entry name" value="HTH-TYPE TRANSCRIPTIONAL REGULATOR GALS"/>
    <property type="match status" value="1"/>
</dbReference>
<keyword evidence="1" id="KW-0805">Transcription regulation</keyword>